<evidence type="ECO:0000256" key="1">
    <source>
        <dbReference type="ARBA" id="ARBA00022737"/>
    </source>
</evidence>
<protein>
    <submittedName>
        <fullName evidence="2">Uncharacterized protein</fullName>
    </submittedName>
</protein>
<evidence type="ECO:0000313" key="3">
    <source>
        <dbReference type="Proteomes" id="UP001190700"/>
    </source>
</evidence>
<comment type="caution">
    <text evidence="2">The sequence shown here is derived from an EMBL/GenBank/DDBJ whole genome shotgun (WGS) entry which is preliminary data.</text>
</comment>
<dbReference type="PANTHER" id="PTHR22895:SF0">
    <property type="entry name" value="ARMADILLO REPEAT-CONTAINING PROTEIN 6"/>
    <property type="match status" value="1"/>
</dbReference>
<dbReference type="InterPro" id="IPR011989">
    <property type="entry name" value="ARM-like"/>
</dbReference>
<gene>
    <name evidence="2" type="ORF">CYMTET_32945</name>
</gene>
<accession>A0AAE0KRF6</accession>
<reference evidence="2 3" key="1">
    <citation type="journal article" date="2015" name="Genome Biol. Evol.">
        <title>Comparative Genomics of a Bacterivorous Green Alga Reveals Evolutionary Causalities and Consequences of Phago-Mixotrophic Mode of Nutrition.</title>
        <authorList>
            <person name="Burns J.A."/>
            <person name="Paasch A."/>
            <person name="Narechania A."/>
            <person name="Kim E."/>
        </authorList>
    </citation>
    <scope>NUCLEOTIDE SEQUENCE [LARGE SCALE GENOMIC DNA]</scope>
    <source>
        <strain evidence="2 3">PLY_AMNH</strain>
    </source>
</reference>
<keyword evidence="1" id="KW-0677">Repeat</keyword>
<dbReference type="SUPFAM" id="SSF48371">
    <property type="entry name" value="ARM repeat"/>
    <property type="match status" value="1"/>
</dbReference>
<sequence length="378" mass="39896">MKLMTGTSNLCTSRGADPKLEEIPVMSTGGTHGDGSLQGSFSGSVISISAASLGICSQGCLVSEAHLLGPDVALLPIHLVVQERACALLVHVVSGNSRGYEVAKRMLEEAGAVEELDALLRSHDADPNVLGQVLQALRLLVWNNVVAEKVVAYGVPEKVVTAMGRHRAHADLQAHGLNLLISIIFGGKWDTAKPSPRHNGVDAGKMSRAKEVGRSAGGVGCAITAMVSHPASLEVHLAAAHALWAFSVAGLEAKVLLLDNGAVEALASTLLLHVHSASVQTMAIGAMLSLAQDSTANRAQVVREGGKGAVVRALEKQSDINFYGEFEDLEDWLFGKKWKNKQKNKQLVRILNALQTPRLPSLTSVSMSAAAFRCGMMS</sequence>
<keyword evidence="3" id="KW-1185">Reference proteome</keyword>
<name>A0AAE0KRF6_9CHLO</name>
<proteinExistence type="predicted"/>
<dbReference type="PANTHER" id="PTHR22895">
    <property type="entry name" value="ARMADILLO REPEAT-CONTAINING PROTEIN 6"/>
    <property type="match status" value="1"/>
</dbReference>
<dbReference type="AlphaFoldDB" id="A0AAE0KRF6"/>
<organism evidence="2 3">
    <name type="scientific">Cymbomonas tetramitiformis</name>
    <dbReference type="NCBI Taxonomy" id="36881"/>
    <lineage>
        <taxon>Eukaryota</taxon>
        <taxon>Viridiplantae</taxon>
        <taxon>Chlorophyta</taxon>
        <taxon>Pyramimonadophyceae</taxon>
        <taxon>Pyramimonadales</taxon>
        <taxon>Pyramimonadaceae</taxon>
        <taxon>Cymbomonas</taxon>
    </lineage>
</organism>
<dbReference type="InterPro" id="IPR016024">
    <property type="entry name" value="ARM-type_fold"/>
</dbReference>
<dbReference type="EMBL" id="LGRX02019911">
    <property type="protein sequence ID" value="KAK3257988.1"/>
    <property type="molecule type" value="Genomic_DNA"/>
</dbReference>
<evidence type="ECO:0000313" key="2">
    <source>
        <dbReference type="EMBL" id="KAK3257988.1"/>
    </source>
</evidence>
<dbReference type="Gene3D" id="1.25.10.10">
    <property type="entry name" value="Leucine-rich Repeat Variant"/>
    <property type="match status" value="2"/>
</dbReference>
<dbReference type="Proteomes" id="UP001190700">
    <property type="component" value="Unassembled WGS sequence"/>
</dbReference>